<proteinExistence type="predicted"/>
<dbReference type="Pfam" id="PF13181">
    <property type="entry name" value="TPR_8"/>
    <property type="match status" value="3"/>
</dbReference>
<feature type="repeat" description="TPR" evidence="3">
    <location>
        <begin position="497"/>
        <end position="530"/>
    </location>
</feature>
<dbReference type="Proteomes" id="UP000178735">
    <property type="component" value="Unassembled WGS sequence"/>
</dbReference>
<reference evidence="7 8" key="1">
    <citation type="journal article" date="2016" name="Nat. Commun.">
        <title>Thousands of microbial genomes shed light on interconnected biogeochemical processes in an aquifer system.</title>
        <authorList>
            <person name="Anantharaman K."/>
            <person name="Brown C.T."/>
            <person name="Hug L.A."/>
            <person name="Sharon I."/>
            <person name="Castelle C.J."/>
            <person name="Probst A.J."/>
            <person name="Thomas B.C."/>
            <person name="Singh A."/>
            <person name="Wilkins M.J."/>
            <person name="Karaoz U."/>
            <person name="Brodie E.L."/>
            <person name="Williams K.H."/>
            <person name="Hubbard S.S."/>
            <person name="Banfield J.F."/>
        </authorList>
    </citation>
    <scope>NUCLEOTIDE SEQUENCE [LARGE SCALE GENOMIC DNA]</scope>
</reference>
<evidence type="ECO:0000256" key="5">
    <source>
        <dbReference type="SAM" id="SignalP"/>
    </source>
</evidence>
<feature type="region of interest" description="Disordered" evidence="4">
    <location>
        <begin position="92"/>
        <end position="118"/>
    </location>
</feature>
<dbReference type="SMART" id="SM00028">
    <property type="entry name" value="TPR"/>
    <property type="match status" value="11"/>
</dbReference>
<feature type="compositionally biased region" description="Basic and acidic residues" evidence="4">
    <location>
        <begin position="109"/>
        <end position="118"/>
    </location>
</feature>
<accession>A0A1F7WST1</accession>
<dbReference type="Gene3D" id="1.25.40.10">
    <property type="entry name" value="Tetratricopeptide repeat domain"/>
    <property type="match status" value="4"/>
</dbReference>
<organism evidence="7 8">
    <name type="scientific">Candidatus Wallbacteria bacterium GWC2_49_35</name>
    <dbReference type="NCBI Taxonomy" id="1817813"/>
    <lineage>
        <taxon>Bacteria</taxon>
        <taxon>Candidatus Walliibacteriota</taxon>
    </lineage>
</organism>
<feature type="domain" description="DZANK-type" evidence="6">
    <location>
        <begin position="37"/>
        <end position="82"/>
    </location>
</feature>
<evidence type="ECO:0000256" key="3">
    <source>
        <dbReference type="PROSITE-ProRule" id="PRU00339"/>
    </source>
</evidence>
<feature type="repeat" description="TPR" evidence="3">
    <location>
        <begin position="227"/>
        <end position="260"/>
    </location>
</feature>
<keyword evidence="1" id="KW-0677">Repeat</keyword>
<evidence type="ECO:0000256" key="1">
    <source>
        <dbReference type="ARBA" id="ARBA00022737"/>
    </source>
</evidence>
<dbReference type="PANTHER" id="PTHR44943">
    <property type="entry name" value="CELLULOSE SYNTHASE OPERON PROTEIN C"/>
    <property type="match status" value="1"/>
</dbReference>
<dbReference type="SUPFAM" id="SSF48452">
    <property type="entry name" value="TPR-like"/>
    <property type="match status" value="2"/>
</dbReference>
<evidence type="ECO:0000256" key="4">
    <source>
        <dbReference type="SAM" id="MobiDB-lite"/>
    </source>
</evidence>
<dbReference type="Pfam" id="PF13414">
    <property type="entry name" value="TPR_11"/>
    <property type="match status" value="1"/>
</dbReference>
<dbReference type="STRING" id="1817813.A2008_06375"/>
<dbReference type="InterPro" id="IPR051685">
    <property type="entry name" value="Ycf3/AcsC/BcsC/TPR_MFPF"/>
</dbReference>
<dbReference type="PANTHER" id="PTHR44943:SF8">
    <property type="entry name" value="TPR REPEAT-CONTAINING PROTEIN MJ0263"/>
    <property type="match status" value="1"/>
</dbReference>
<dbReference type="Pfam" id="PF14559">
    <property type="entry name" value="TPR_19"/>
    <property type="match status" value="1"/>
</dbReference>
<gene>
    <name evidence="7" type="ORF">A2008_06375</name>
</gene>
<evidence type="ECO:0000313" key="7">
    <source>
        <dbReference type="EMBL" id="OGM05145.1"/>
    </source>
</evidence>
<dbReference type="Pfam" id="PF13174">
    <property type="entry name" value="TPR_6"/>
    <property type="match status" value="1"/>
</dbReference>
<dbReference type="PROSITE" id="PS50293">
    <property type="entry name" value="TPR_REGION"/>
    <property type="match status" value="1"/>
</dbReference>
<dbReference type="EMBL" id="MGFH01000123">
    <property type="protein sequence ID" value="OGM05145.1"/>
    <property type="molecule type" value="Genomic_DNA"/>
</dbReference>
<comment type="caution">
    <text evidence="7">The sequence shown here is derived from an EMBL/GenBank/DDBJ whole genome shotgun (WGS) entry which is preliminary data.</text>
</comment>
<name>A0A1F7WST1_9BACT</name>
<dbReference type="AlphaFoldDB" id="A0A1F7WST1"/>
<evidence type="ECO:0000259" key="6">
    <source>
        <dbReference type="Pfam" id="PF12773"/>
    </source>
</evidence>
<feature type="repeat" description="TPR" evidence="3">
    <location>
        <begin position="159"/>
        <end position="192"/>
    </location>
</feature>
<sequence length="613" mass="68721">MRQKFLLIAAVLVFAAAAMHAGALTNYAYSQSGNVICTSCQFENLPNTKFCANCGQKIEIVKICPSCKFENHPQAKFCVNCGTSIAKDLPKPKVDPKAPKAGDGTIKTKASDKPSDKHSLLKAGPAEFIKKGDELFAKKDYEKAKEEYKEAIAKEDKNVKANFKLGLSYLKAFYLDEAEKYLKKTIELDKEHVDAHYYMSQVCRFKNDGNGEQQYLKLTLEKDLNHLLALNNYAVIGIKNRNYEDAITLLKKATSINPNYYIAKNNLATALLYKNRFDDAKKALEEAQKINPDFYLLYYNMGVLFNNKNFLDDAVLQFDNVLKIKPDHIESYNNKGAVLNRMSKFKDAMETLKAGIEKNGNRGELHLNLAISYDKLSLSDEAVSENHKANQLVPGYNTTSYPNGIMLGAITEYDDESLEQVVNKSPKFAISLSSSTTELDKKLKTSLGEVHGASSTGTGMSTPTEVYTIGEQLFNSGKYEEAMVEFKKVIELKKDHDGAYEKMGLCFGALGKYDNALEFLDKAYTIKPESASICVNYAKAYGAKGMRDKEIEMLNKALKIDSKYYDAYYNLGLSYKAQAKKKEASDAFKKYLELYPDAPKKDMIQSLIEQMAE</sequence>
<dbReference type="Pfam" id="PF12773">
    <property type="entry name" value="DZR"/>
    <property type="match status" value="1"/>
</dbReference>
<evidence type="ECO:0000256" key="2">
    <source>
        <dbReference type="ARBA" id="ARBA00022803"/>
    </source>
</evidence>
<feature type="repeat" description="TPR" evidence="3">
    <location>
        <begin position="463"/>
        <end position="496"/>
    </location>
</feature>
<feature type="repeat" description="TPR" evidence="3">
    <location>
        <begin position="565"/>
        <end position="598"/>
    </location>
</feature>
<dbReference type="InterPro" id="IPR025874">
    <property type="entry name" value="DZR"/>
</dbReference>
<dbReference type="PROSITE" id="PS50005">
    <property type="entry name" value="TPR"/>
    <property type="match status" value="6"/>
</dbReference>
<feature type="repeat" description="TPR" evidence="3">
    <location>
        <begin position="295"/>
        <end position="328"/>
    </location>
</feature>
<dbReference type="InterPro" id="IPR011990">
    <property type="entry name" value="TPR-like_helical_dom_sf"/>
</dbReference>
<keyword evidence="5" id="KW-0732">Signal</keyword>
<evidence type="ECO:0000313" key="8">
    <source>
        <dbReference type="Proteomes" id="UP000178735"/>
    </source>
</evidence>
<dbReference type="InterPro" id="IPR019734">
    <property type="entry name" value="TPR_rpt"/>
</dbReference>
<keyword evidence="2 3" id="KW-0802">TPR repeat</keyword>
<feature type="chain" id="PRO_5009533568" description="DZANK-type domain-containing protein" evidence="5">
    <location>
        <begin position="22"/>
        <end position="613"/>
    </location>
</feature>
<protein>
    <recommendedName>
        <fullName evidence="6">DZANK-type domain-containing protein</fullName>
    </recommendedName>
</protein>
<feature type="signal peptide" evidence="5">
    <location>
        <begin position="1"/>
        <end position="21"/>
    </location>
</feature>